<dbReference type="Pfam" id="PF09605">
    <property type="entry name" value="Trep_Strep"/>
    <property type="match status" value="1"/>
</dbReference>
<dbReference type="InterPro" id="IPR011733">
    <property type="entry name" value="CHP02185_IM"/>
</dbReference>
<reference evidence="2 3" key="1">
    <citation type="submission" date="2016-01" db="EMBL/GenBank/DDBJ databases">
        <authorList>
            <person name="Mitreva M."/>
            <person name="Pepin K.H."/>
            <person name="Mihindukulasuriya K.A."/>
            <person name="Fulton R."/>
            <person name="Fronick C."/>
            <person name="O'Laughlin M."/>
            <person name="Miner T."/>
            <person name="Herter B."/>
            <person name="Rosa B.A."/>
            <person name="Cordes M."/>
            <person name="Tomlinson C."/>
            <person name="Wollam A."/>
            <person name="Palsikar V.B."/>
            <person name="Mardis E.R."/>
            <person name="Wilson R.K."/>
        </authorList>
    </citation>
    <scope>NUCLEOTIDE SEQUENCE [LARGE SCALE GENOMIC DNA]</scope>
    <source>
        <strain evidence="2 3">KA00071</strain>
    </source>
</reference>
<keyword evidence="1" id="KW-1133">Transmembrane helix</keyword>
<dbReference type="Proteomes" id="UP000070467">
    <property type="component" value="Unassembled WGS sequence"/>
</dbReference>
<evidence type="ECO:0000256" key="1">
    <source>
        <dbReference type="SAM" id="Phobius"/>
    </source>
</evidence>
<protein>
    <recommendedName>
        <fullName evidence="4">MptD family ECF transporter S component</fullName>
    </recommendedName>
</protein>
<dbReference type="NCBIfam" id="TIGR02185">
    <property type="entry name" value="Trep_Strep"/>
    <property type="match status" value="1"/>
</dbReference>
<keyword evidence="1" id="KW-0472">Membrane</keyword>
<feature type="transmembrane region" description="Helical" evidence="1">
    <location>
        <begin position="20"/>
        <end position="47"/>
    </location>
</feature>
<organism evidence="2 3">
    <name type="scientific">Gemelliphila asaccharolytica</name>
    <dbReference type="NCBI Taxonomy" id="502393"/>
    <lineage>
        <taxon>Bacteria</taxon>
        <taxon>Bacillati</taxon>
        <taxon>Bacillota</taxon>
        <taxon>Bacilli</taxon>
        <taxon>Bacillales</taxon>
        <taxon>Gemellaceae</taxon>
        <taxon>Gemelliphila</taxon>
    </lineage>
</organism>
<feature type="transmembrane region" description="Helical" evidence="1">
    <location>
        <begin position="82"/>
        <end position="113"/>
    </location>
</feature>
<keyword evidence="1" id="KW-0812">Transmembrane</keyword>
<gene>
    <name evidence="2" type="ORF">HMPREF1871_00531</name>
</gene>
<feature type="transmembrane region" description="Helical" evidence="1">
    <location>
        <begin position="125"/>
        <end position="144"/>
    </location>
</feature>
<keyword evidence="3" id="KW-1185">Reference proteome</keyword>
<dbReference type="EMBL" id="LSDB01000017">
    <property type="protein sequence ID" value="KXB58305.1"/>
    <property type="molecule type" value="Genomic_DNA"/>
</dbReference>
<evidence type="ECO:0008006" key="4">
    <source>
        <dbReference type="Google" id="ProtNLM"/>
    </source>
</evidence>
<feature type="transmembrane region" description="Helical" evidence="1">
    <location>
        <begin position="53"/>
        <end position="75"/>
    </location>
</feature>
<dbReference type="RefSeq" id="WP_066129715.1">
    <property type="nucleotide sequence ID" value="NZ_KQ959870.1"/>
</dbReference>
<evidence type="ECO:0000313" key="3">
    <source>
        <dbReference type="Proteomes" id="UP000070467"/>
    </source>
</evidence>
<evidence type="ECO:0000313" key="2">
    <source>
        <dbReference type="EMBL" id="KXB58305.1"/>
    </source>
</evidence>
<feature type="transmembrane region" description="Helical" evidence="1">
    <location>
        <begin position="165"/>
        <end position="192"/>
    </location>
</feature>
<sequence length="206" mass="22887">MEELKYKNTGNDSKLKTKDLITLGLYTLLLILLMAVGVGVCAGVFSVLFAGKVYFSIFTPVATAVFAAPAFTLIFNKIKKNYSVFISAFILGLFLLLSGHTAIAFPIAVIGGILAEIFSRKNNEYLSYIFFTLGQIGTVIPMYFMRDVYISHLKARGFSNEKIDFIMTNASLQMFVIIVVTTIIFSVIGTYIGRKIYFKNFEKAGL</sequence>
<proteinExistence type="predicted"/>
<comment type="caution">
    <text evidence="2">The sequence shown here is derived from an EMBL/GenBank/DDBJ whole genome shotgun (WGS) entry which is preliminary data.</text>
</comment>
<name>A0ABR5TM63_9BACL</name>
<accession>A0ABR5TM63</accession>